<dbReference type="InterPro" id="IPR052929">
    <property type="entry name" value="RNase_H-like_EbsB-rel"/>
</dbReference>
<dbReference type="PANTHER" id="PTHR47074:SF11">
    <property type="entry name" value="REVERSE TRANSCRIPTASE-LIKE PROTEIN"/>
    <property type="match status" value="1"/>
</dbReference>
<proteinExistence type="predicted"/>
<dbReference type="Pfam" id="PF13456">
    <property type="entry name" value="RVT_3"/>
    <property type="match status" value="1"/>
</dbReference>
<reference evidence="2" key="2">
    <citation type="submission" date="2020-10" db="EMBL/GenBank/DDBJ databases">
        <authorList>
            <person name="Cooper E.A."/>
            <person name="Brenton Z.W."/>
            <person name="Flinn B.S."/>
            <person name="Jenkins J."/>
            <person name="Shu S."/>
            <person name="Flowers D."/>
            <person name="Luo F."/>
            <person name="Wang Y."/>
            <person name="Xia P."/>
            <person name="Barry K."/>
            <person name="Daum C."/>
            <person name="Lipzen A."/>
            <person name="Yoshinaga Y."/>
            <person name="Schmutz J."/>
            <person name="Saski C."/>
            <person name="Vermerris W."/>
            <person name="Kresovich S."/>
        </authorList>
    </citation>
    <scope>NUCLEOTIDE SEQUENCE</scope>
</reference>
<dbReference type="AlphaFoldDB" id="A0A921U272"/>
<dbReference type="SUPFAM" id="SSF53098">
    <property type="entry name" value="Ribonuclease H-like"/>
    <property type="match status" value="1"/>
</dbReference>
<organism evidence="2 3">
    <name type="scientific">Sorghum bicolor</name>
    <name type="common">Sorghum</name>
    <name type="synonym">Sorghum vulgare</name>
    <dbReference type="NCBI Taxonomy" id="4558"/>
    <lineage>
        <taxon>Eukaryota</taxon>
        <taxon>Viridiplantae</taxon>
        <taxon>Streptophyta</taxon>
        <taxon>Embryophyta</taxon>
        <taxon>Tracheophyta</taxon>
        <taxon>Spermatophyta</taxon>
        <taxon>Magnoliopsida</taxon>
        <taxon>Liliopsida</taxon>
        <taxon>Poales</taxon>
        <taxon>Poaceae</taxon>
        <taxon>PACMAD clade</taxon>
        <taxon>Panicoideae</taxon>
        <taxon>Andropogonodae</taxon>
        <taxon>Andropogoneae</taxon>
        <taxon>Sorghinae</taxon>
        <taxon>Sorghum</taxon>
    </lineage>
</organism>
<reference evidence="2" key="1">
    <citation type="journal article" date="2019" name="BMC Genomics">
        <title>A new reference genome for Sorghum bicolor reveals high levels of sequence similarity between sweet and grain genotypes: implications for the genetics of sugar metabolism.</title>
        <authorList>
            <person name="Cooper E.A."/>
            <person name="Brenton Z.W."/>
            <person name="Flinn B.S."/>
            <person name="Jenkins J."/>
            <person name="Shu S."/>
            <person name="Flowers D."/>
            <person name="Luo F."/>
            <person name="Wang Y."/>
            <person name="Xia P."/>
            <person name="Barry K."/>
            <person name="Daum C."/>
            <person name="Lipzen A."/>
            <person name="Yoshinaga Y."/>
            <person name="Schmutz J."/>
            <person name="Saski C."/>
            <person name="Vermerris W."/>
            <person name="Kresovich S."/>
        </authorList>
    </citation>
    <scope>NUCLEOTIDE SEQUENCE</scope>
</reference>
<accession>A0A921U272</accession>
<dbReference type="GO" id="GO:0003676">
    <property type="term" value="F:nucleic acid binding"/>
    <property type="evidence" value="ECO:0007669"/>
    <property type="project" value="InterPro"/>
</dbReference>
<gene>
    <name evidence="2" type="ORF">BDA96_10G272000</name>
</gene>
<dbReference type="InterPro" id="IPR044730">
    <property type="entry name" value="RNase_H-like_dom_plant"/>
</dbReference>
<dbReference type="InterPro" id="IPR002156">
    <property type="entry name" value="RNaseH_domain"/>
</dbReference>
<evidence type="ECO:0000313" key="2">
    <source>
        <dbReference type="EMBL" id="KAG0515364.1"/>
    </source>
</evidence>
<dbReference type="InterPro" id="IPR036397">
    <property type="entry name" value="RNaseH_sf"/>
</dbReference>
<dbReference type="InterPro" id="IPR012337">
    <property type="entry name" value="RNaseH-like_sf"/>
</dbReference>
<feature type="domain" description="RNase H type-1" evidence="1">
    <location>
        <begin position="69"/>
        <end position="137"/>
    </location>
</feature>
<dbReference type="GO" id="GO:0004523">
    <property type="term" value="F:RNA-DNA hybrid ribonuclease activity"/>
    <property type="evidence" value="ECO:0007669"/>
    <property type="project" value="InterPro"/>
</dbReference>
<dbReference type="Gene3D" id="3.30.420.10">
    <property type="entry name" value="Ribonuclease H-like superfamily/Ribonuclease H"/>
    <property type="match status" value="1"/>
</dbReference>
<evidence type="ECO:0000259" key="1">
    <source>
        <dbReference type="Pfam" id="PF13456"/>
    </source>
</evidence>
<dbReference type="Proteomes" id="UP000807115">
    <property type="component" value="Chromosome 10"/>
</dbReference>
<dbReference type="EMBL" id="CM027689">
    <property type="protein sequence ID" value="KAG0515364.1"/>
    <property type="molecule type" value="Genomic_DNA"/>
</dbReference>
<dbReference type="CDD" id="cd06222">
    <property type="entry name" value="RNase_H_like"/>
    <property type="match status" value="1"/>
</dbReference>
<dbReference type="PANTHER" id="PTHR47074">
    <property type="entry name" value="BNAC02G40300D PROTEIN"/>
    <property type="match status" value="1"/>
</dbReference>
<evidence type="ECO:0000313" key="3">
    <source>
        <dbReference type="Proteomes" id="UP000807115"/>
    </source>
</evidence>
<comment type="caution">
    <text evidence="2">The sequence shown here is derived from an EMBL/GenBank/DDBJ whole genome shotgun (WGS) entry which is preliminary data.</text>
</comment>
<name>A0A921U272_SORBI</name>
<protein>
    <recommendedName>
        <fullName evidence="1">RNase H type-1 domain-containing protein</fullName>
    </recommendedName>
</protein>
<sequence length="151" mass="16640">MKLDTRCCMCGRLGEDGGHLLLKCKEVKQQERNKWREEGSRRAGRDVAYMVAARSDKLNKPKQPSLLSDSGGWVYVIRDDQGAAKKAGAGSEPFLQNAFHAELLGCLEGLKMAVQLGTAHVVVETDAQLVKGAIEGEDYRLSSFLNGRYCH</sequence>